<feature type="transmembrane region" description="Helical" evidence="4">
    <location>
        <begin position="143"/>
        <end position="162"/>
    </location>
</feature>
<dbReference type="InterPro" id="IPR050469">
    <property type="entry name" value="Diguanylate_Cyclase"/>
</dbReference>
<dbReference type="InterPro" id="IPR043128">
    <property type="entry name" value="Rev_trsase/Diguanyl_cyclase"/>
</dbReference>
<proteinExistence type="predicted"/>
<reference evidence="6 7" key="1">
    <citation type="submission" date="2023-10" db="EMBL/GenBank/DDBJ databases">
        <title>Bacteria for the degradation of biodegradable plastic PBAT(Polybutylene adipate terephthalate).</title>
        <authorList>
            <person name="Weon H.-Y."/>
            <person name="Yeon J."/>
        </authorList>
    </citation>
    <scope>NUCLEOTIDE SEQUENCE [LARGE SCALE GENOMIC DNA]</scope>
    <source>
        <strain evidence="6 7">SBD 7-3</strain>
    </source>
</reference>
<dbReference type="SUPFAM" id="SSF55073">
    <property type="entry name" value="Nucleotide cyclase"/>
    <property type="match status" value="1"/>
</dbReference>
<dbReference type="GO" id="GO:0052621">
    <property type="term" value="F:diguanylate cyclase activity"/>
    <property type="evidence" value="ECO:0007669"/>
    <property type="project" value="UniProtKB-EC"/>
</dbReference>
<evidence type="ECO:0000256" key="4">
    <source>
        <dbReference type="SAM" id="Phobius"/>
    </source>
</evidence>
<evidence type="ECO:0000313" key="6">
    <source>
        <dbReference type="EMBL" id="WOB09617.1"/>
    </source>
</evidence>
<dbReference type="InterPro" id="IPR000160">
    <property type="entry name" value="GGDEF_dom"/>
</dbReference>
<dbReference type="Pfam" id="PF00990">
    <property type="entry name" value="GGDEF"/>
    <property type="match status" value="1"/>
</dbReference>
<feature type="transmembrane region" description="Helical" evidence="4">
    <location>
        <begin position="31"/>
        <end position="55"/>
    </location>
</feature>
<evidence type="ECO:0000256" key="2">
    <source>
        <dbReference type="ARBA" id="ARBA00034247"/>
    </source>
</evidence>
<dbReference type="InterPro" id="IPR029787">
    <property type="entry name" value="Nucleotide_cyclase"/>
</dbReference>
<dbReference type="PROSITE" id="PS50887">
    <property type="entry name" value="GGDEF"/>
    <property type="match status" value="1"/>
</dbReference>
<evidence type="ECO:0000256" key="3">
    <source>
        <dbReference type="SAM" id="MobiDB-lite"/>
    </source>
</evidence>
<dbReference type="PANTHER" id="PTHR45138">
    <property type="entry name" value="REGULATORY COMPONENTS OF SENSORY TRANSDUCTION SYSTEM"/>
    <property type="match status" value="1"/>
</dbReference>
<dbReference type="Gene3D" id="3.30.70.270">
    <property type="match status" value="1"/>
</dbReference>
<feature type="transmembrane region" description="Helical" evidence="4">
    <location>
        <begin position="106"/>
        <end position="131"/>
    </location>
</feature>
<dbReference type="CDD" id="cd01949">
    <property type="entry name" value="GGDEF"/>
    <property type="match status" value="1"/>
</dbReference>
<keyword evidence="4" id="KW-1133">Transmembrane helix</keyword>
<evidence type="ECO:0000313" key="7">
    <source>
        <dbReference type="Proteomes" id="UP001303946"/>
    </source>
</evidence>
<keyword evidence="6" id="KW-0808">Transferase</keyword>
<dbReference type="Proteomes" id="UP001303946">
    <property type="component" value="Chromosome"/>
</dbReference>
<comment type="catalytic activity">
    <reaction evidence="2">
        <text>2 GTP = 3',3'-c-di-GMP + 2 diphosphate</text>
        <dbReference type="Rhea" id="RHEA:24898"/>
        <dbReference type="ChEBI" id="CHEBI:33019"/>
        <dbReference type="ChEBI" id="CHEBI:37565"/>
        <dbReference type="ChEBI" id="CHEBI:58805"/>
        <dbReference type="EC" id="2.7.7.65"/>
    </reaction>
</comment>
<name>A0ABZ0CXD6_9BURK</name>
<keyword evidence="4" id="KW-0812">Transmembrane</keyword>
<protein>
    <recommendedName>
        <fullName evidence="1">diguanylate cyclase</fullName>
        <ecNumber evidence="1">2.7.7.65</ecNumber>
    </recommendedName>
</protein>
<dbReference type="EC" id="2.7.7.65" evidence="1"/>
<keyword evidence="6" id="KW-0548">Nucleotidyltransferase</keyword>
<dbReference type="EMBL" id="CP136336">
    <property type="protein sequence ID" value="WOB09617.1"/>
    <property type="molecule type" value="Genomic_DNA"/>
</dbReference>
<feature type="region of interest" description="Disordered" evidence="3">
    <location>
        <begin position="1"/>
        <end position="21"/>
    </location>
</feature>
<dbReference type="PANTHER" id="PTHR45138:SF9">
    <property type="entry name" value="DIGUANYLATE CYCLASE DGCM-RELATED"/>
    <property type="match status" value="1"/>
</dbReference>
<feature type="domain" description="GGDEF" evidence="5">
    <location>
        <begin position="249"/>
        <end position="379"/>
    </location>
</feature>
<feature type="transmembrane region" description="Helical" evidence="4">
    <location>
        <begin position="67"/>
        <end position="86"/>
    </location>
</feature>
<gene>
    <name evidence="6" type="ORF">RXV79_06030</name>
</gene>
<sequence>MSNAAMTAPPPAFEPRAEAEGDAHARTRRRVWMVECAVIGASYVLNGVLMSLFALGGTVHWSAGVCYGLPGVLLSATCVALIATGASERTSDPSFSKVQAYGNAALTLVGVALFPQLAFAYALSLFILMLTATYRMPKRQLHVMLAVVVLLFAALTFGQGQPLTVPDSTPLERWLSLLFFVVSLGRCVFLSVINTHNNRLLRERGIEMQAKLAEIERLAHHDELTGVLNRRRMMHFLGEELARHDRNGAQVSVALLDLDHFKAVNDTLGHLAGDEVLRRFAAAVQRHARNTDRFGRYGGEEFLVILNDATTDAALQAIERMRAAVATIDWSHLSPELRVTFSAGIATYNGNESVEVLLSRADLGLYEAKRCGRNCSRAL</sequence>
<evidence type="ECO:0000259" key="5">
    <source>
        <dbReference type="PROSITE" id="PS50887"/>
    </source>
</evidence>
<dbReference type="SMART" id="SM00267">
    <property type="entry name" value="GGDEF"/>
    <property type="match status" value="1"/>
</dbReference>
<dbReference type="NCBIfam" id="TIGR00254">
    <property type="entry name" value="GGDEF"/>
    <property type="match status" value="1"/>
</dbReference>
<feature type="transmembrane region" description="Helical" evidence="4">
    <location>
        <begin position="174"/>
        <end position="194"/>
    </location>
</feature>
<keyword evidence="4" id="KW-0472">Membrane</keyword>
<keyword evidence="7" id="KW-1185">Reference proteome</keyword>
<dbReference type="RefSeq" id="WP_316702562.1">
    <property type="nucleotide sequence ID" value="NZ_CP136336.1"/>
</dbReference>
<accession>A0ABZ0CXD6</accession>
<evidence type="ECO:0000256" key="1">
    <source>
        <dbReference type="ARBA" id="ARBA00012528"/>
    </source>
</evidence>
<organism evidence="6 7">
    <name type="scientific">Piscinibacter gummiphilus</name>
    <dbReference type="NCBI Taxonomy" id="946333"/>
    <lineage>
        <taxon>Bacteria</taxon>
        <taxon>Pseudomonadati</taxon>
        <taxon>Pseudomonadota</taxon>
        <taxon>Betaproteobacteria</taxon>
        <taxon>Burkholderiales</taxon>
        <taxon>Sphaerotilaceae</taxon>
        <taxon>Piscinibacter</taxon>
    </lineage>
</organism>